<reference evidence="1 2" key="1">
    <citation type="submission" date="2024-01" db="EMBL/GenBank/DDBJ databases">
        <title>A telomere-to-telomere, gap-free genome of sweet tea (Lithocarpus litseifolius).</title>
        <authorList>
            <person name="Zhou J."/>
        </authorList>
    </citation>
    <scope>NUCLEOTIDE SEQUENCE [LARGE SCALE GENOMIC DNA]</scope>
    <source>
        <strain evidence="1">Zhou-2022a</strain>
        <tissue evidence="1">Leaf</tissue>
    </source>
</reference>
<proteinExistence type="predicted"/>
<dbReference type="Pfam" id="PF05676">
    <property type="entry name" value="NDUF_B7"/>
    <property type="match status" value="1"/>
</dbReference>
<protein>
    <submittedName>
        <fullName evidence="1">Uncharacterized protein</fullName>
    </submittedName>
</protein>
<evidence type="ECO:0000313" key="2">
    <source>
        <dbReference type="Proteomes" id="UP001459277"/>
    </source>
</evidence>
<comment type="caution">
    <text evidence="1">The sequence shown here is derived from an EMBL/GenBank/DDBJ whole genome shotgun (WGS) entry which is preliminary data.</text>
</comment>
<gene>
    <name evidence="1" type="ORF">SO802_025829</name>
</gene>
<dbReference type="GO" id="GO:0005739">
    <property type="term" value="C:mitochondrion"/>
    <property type="evidence" value="ECO:0007669"/>
    <property type="project" value="InterPro"/>
</dbReference>
<name>A0AAW2C1G2_9ROSI</name>
<sequence length="82" mass="9606">MIGNAFKLFPTWFTAWFPLNKCGQAELYLPWKCETKCHIYEKWEYELVKERMIKMKICEQEANSKSGKKSTISLIPNIANAS</sequence>
<evidence type="ECO:0000313" key="1">
    <source>
        <dbReference type="EMBL" id="KAK9990844.1"/>
    </source>
</evidence>
<accession>A0AAW2C1G2</accession>
<dbReference type="AlphaFoldDB" id="A0AAW2C1G2"/>
<keyword evidence="2" id="KW-1185">Reference proteome</keyword>
<dbReference type="InterPro" id="IPR008698">
    <property type="entry name" value="NDUB7"/>
</dbReference>
<organism evidence="1 2">
    <name type="scientific">Lithocarpus litseifolius</name>
    <dbReference type="NCBI Taxonomy" id="425828"/>
    <lineage>
        <taxon>Eukaryota</taxon>
        <taxon>Viridiplantae</taxon>
        <taxon>Streptophyta</taxon>
        <taxon>Embryophyta</taxon>
        <taxon>Tracheophyta</taxon>
        <taxon>Spermatophyta</taxon>
        <taxon>Magnoliopsida</taxon>
        <taxon>eudicotyledons</taxon>
        <taxon>Gunneridae</taxon>
        <taxon>Pentapetalae</taxon>
        <taxon>rosids</taxon>
        <taxon>fabids</taxon>
        <taxon>Fagales</taxon>
        <taxon>Fagaceae</taxon>
        <taxon>Lithocarpus</taxon>
    </lineage>
</organism>
<dbReference type="Proteomes" id="UP001459277">
    <property type="component" value="Unassembled WGS sequence"/>
</dbReference>
<dbReference type="EMBL" id="JAZDWU010000009">
    <property type="protein sequence ID" value="KAK9990844.1"/>
    <property type="molecule type" value="Genomic_DNA"/>
</dbReference>